<keyword evidence="1 2" id="KW-0129">CBS domain</keyword>
<dbReference type="EMBL" id="CP036266">
    <property type="protein sequence ID" value="QDT22199.1"/>
    <property type="molecule type" value="Genomic_DNA"/>
</dbReference>
<feature type="domain" description="CBS" evidence="3">
    <location>
        <begin position="86"/>
        <end position="143"/>
    </location>
</feature>
<evidence type="ECO:0000313" key="5">
    <source>
        <dbReference type="Proteomes" id="UP000320421"/>
    </source>
</evidence>
<dbReference type="InterPro" id="IPR051257">
    <property type="entry name" value="Diverse_CBS-Domain"/>
</dbReference>
<evidence type="ECO:0000256" key="2">
    <source>
        <dbReference type="PROSITE-ProRule" id="PRU00703"/>
    </source>
</evidence>
<dbReference type="PANTHER" id="PTHR43080:SF26">
    <property type="entry name" value="REGULATORY PROTEIN"/>
    <property type="match status" value="1"/>
</dbReference>
<dbReference type="SMART" id="SM00116">
    <property type="entry name" value="CBS"/>
    <property type="match status" value="2"/>
</dbReference>
<evidence type="ECO:0000256" key="1">
    <source>
        <dbReference type="ARBA" id="ARBA00023122"/>
    </source>
</evidence>
<dbReference type="PROSITE" id="PS51371">
    <property type="entry name" value="CBS"/>
    <property type="match status" value="2"/>
</dbReference>
<dbReference type="AlphaFoldDB" id="A0A517PS62"/>
<keyword evidence="5" id="KW-1185">Reference proteome</keyword>
<dbReference type="InterPro" id="IPR000644">
    <property type="entry name" value="CBS_dom"/>
</dbReference>
<dbReference type="SUPFAM" id="SSF54631">
    <property type="entry name" value="CBS-domain pair"/>
    <property type="match status" value="1"/>
</dbReference>
<evidence type="ECO:0000313" key="4">
    <source>
        <dbReference type="EMBL" id="QDT22199.1"/>
    </source>
</evidence>
<feature type="domain" description="CBS" evidence="3">
    <location>
        <begin position="14"/>
        <end position="77"/>
    </location>
</feature>
<reference evidence="4 5" key="1">
    <citation type="submission" date="2019-02" db="EMBL/GenBank/DDBJ databases">
        <title>Deep-cultivation of Planctomycetes and their phenomic and genomic characterization uncovers novel biology.</title>
        <authorList>
            <person name="Wiegand S."/>
            <person name="Jogler M."/>
            <person name="Boedeker C."/>
            <person name="Pinto D."/>
            <person name="Vollmers J."/>
            <person name="Rivas-Marin E."/>
            <person name="Kohn T."/>
            <person name="Peeters S.H."/>
            <person name="Heuer A."/>
            <person name="Rast P."/>
            <person name="Oberbeckmann S."/>
            <person name="Bunk B."/>
            <person name="Jeske O."/>
            <person name="Meyerdierks A."/>
            <person name="Storesund J.E."/>
            <person name="Kallscheuer N."/>
            <person name="Luecker S."/>
            <person name="Lage O.M."/>
            <person name="Pohl T."/>
            <person name="Merkel B.J."/>
            <person name="Hornburger P."/>
            <person name="Mueller R.-W."/>
            <person name="Bruemmer F."/>
            <person name="Labrenz M."/>
            <person name="Spormann A.M."/>
            <person name="Op den Camp H."/>
            <person name="Overmann J."/>
            <person name="Amann R."/>
            <person name="Jetten M.S.M."/>
            <person name="Mascher T."/>
            <person name="Medema M.H."/>
            <person name="Devos D.P."/>
            <person name="Kaster A.-K."/>
            <person name="Ovreas L."/>
            <person name="Rohde M."/>
            <person name="Galperin M.Y."/>
            <person name="Jogler C."/>
        </authorList>
    </citation>
    <scope>NUCLEOTIDE SEQUENCE [LARGE SCALE GENOMIC DNA]</scope>
    <source>
        <strain evidence="4 5">HG66A1</strain>
    </source>
</reference>
<proteinExistence type="predicted"/>
<dbReference type="InterPro" id="IPR046342">
    <property type="entry name" value="CBS_dom_sf"/>
</dbReference>
<organism evidence="4 5">
    <name type="scientific">Gimesia chilikensis</name>
    <dbReference type="NCBI Taxonomy" id="2605989"/>
    <lineage>
        <taxon>Bacteria</taxon>
        <taxon>Pseudomonadati</taxon>
        <taxon>Planctomycetota</taxon>
        <taxon>Planctomycetia</taxon>
        <taxon>Planctomycetales</taxon>
        <taxon>Planctomycetaceae</taxon>
        <taxon>Gimesia</taxon>
    </lineage>
</organism>
<gene>
    <name evidence="4" type="ORF">HG66A1_40060</name>
</gene>
<dbReference type="PANTHER" id="PTHR43080">
    <property type="entry name" value="CBS DOMAIN-CONTAINING PROTEIN CBSX3, MITOCHONDRIAL"/>
    <property type="match status" value="1"/>
</dbReference>
<dbReference type="Pfam" id="PF00571">
    <property type="entry name" value="CBS"/>
    <property type="match status" value="2"/>
</dbReference>
<accession>A0A517PS62</accession>
<dbReference type="OrthoDB" id="9807125at2"/>
<name>A0A517PS62_9PLAN</name>
<dbReference type="Proteomes" id="UP000320421">
    <property type="component" value="Chromosome"/>
</dbReference>
<protein>
    <submittedName>
        <fullName evidence="4">Putative voltage-gated ClC-type chloride channel ClcB</fullName>
    </submittedName>
</protein>
<sequence length="170" mass="19465">MTDQPATPVASDFMTTHVEVVTPDMHLSDVIHFLLKHHVSNAPVVELKDGKKILQGFISEHDCLCALSDEVFFGFPSPPQTARTIMTAHPICIAPHTDLFSIVSVFNSHKLRHLPVVENGHLLGIVSRHDILKEMDEYYKKNLHHQDHERMLRDTSQTFNLRFTIDRDHE</sequence>
<evidence type="ECO:0000259" key="3">
    <source>
        <dbReference type="PROSITE" id="PS51371"/>
    </source>
</evidence>
<dbReference type="RefSeq" id="WP_145187682.1">
    <property type="nucleotide sequence ID" value="NZ_CP036266.1"/>
</dbReference>
<dbReference type="Gene3D" id="3.10.580.10">
    <property type="entry name" value="CBS-domain"/>
    <property type="match status" value="1"/>
</dbReference>